<sequence length="310" mass="34063">MPALLLSRQGSGRTDASLHLRNKVLRQIYGACEITLLADDVEPVRSYGGRPTSSGSSLGRGVFTPRFGIGPRSTSTPPVPFSSTDLLSSYSKDPNLRHHNHHLHHHHHHQHHHHHLPPDELRRNSQLSDLGDRDGLRSSHDGRQDGQDSREFMENSNSRSGSRKGTMSDRGSPEKDADDRPPSIAGPRDRAQLPIKPNYFKPNGLRMSVINPRLSGSSRDSEDLVATGTNWMPLPSEKPRTTRSGQSVNNGISNGSSQVAGPFPPKRTNSRSTANQGSSTQYSGSNRKSKDTGLLFVTYVYCKIQDKVGT</sequence>
<protein>
    <submittedName>
        <fullName evidence="3">Hybrid signal transduction histidine kinase M-like isoform X2</fullName>
    </submittedName>
</protein>
<reference evidence="3" key="1">
    <citation type="submission" date="2025-08" db="UniProtKB">
        <authorList>
            <consortium name="RefSeq"/>
        </authorList>
    </citation>
    <scope>IDENTIFICATION</scope>
    <source>
        <tissue evidence="3">Gonads</tissue>
    </source>
</reference>
<feature type="compositionally biased region" description="Polar residues" evidence="1">
    <location>
        <begin position="270"/>
        <end position="286"/>
    </location>
</feature>
<feature type="compositionally biased region" description="Basic residues" evidence="1">
    <location>
        <begin position="97"/>
        <end position="115"/>
    </location>
</feature>
<feature type="compositionally biased region" description="Basic and acidic residues" evidence="1">
    <location>
        <begin position="171"/>
        <end position="191"/>
    </location>
</feature>
<organism evidence="2 3">
    <name type="scientific">Lingula anatina</name>
    <name type="common">Brachiopod</name>
    <name type="synonym">Lingula unguis</name>
    <dbReference type="NCBI Taxonomy" id="7574"/>
    <lineage>
        <taxon>Eukaryota</taxon>
        <taxon>Metazoa</taxon>
        <taxon>Spiralia</taxon>
        <taxon>Lophotrochozoa</taxon>
        <taxon>Brachiopoda</taxon>
        <taxon>Linguliformea</taxon>
        <taxon>Lingulata</taxon>
        <taxon>Lingulida</taxon>
        <taxon>Linguloidea</taxon>
        <taxon>Lingulidae</taxon>
        <taxon>Lingula</taxon>
    </lineage>
</organism>
<name>A0A1S3GXJ0_LINAN</name>
<evidence type="ECO:0000256" key="1">
    <source>
        <dbReference type="SAM" id="MobiDB-lite"/>
    </source>
</evidence>
<keyword evidence="2" id="KW-1185">Reference proteome</keyword>
<gene>
    <name evidence="3" type="primary">LOC106150372</name>
</gene>
<evidence type="ECO:0000313" key="2">
    <source>
        <dbReference type="Proteomes" id="UP000085678"/>
    </source>
</evidence>
<feature type="compositionally biased region" description="Polar residues" evidence="1">
    <location>
        <begin position="154"/>
        <end position="165"/>
    </location>
</feature>
<feature type="compositionally biased region" description="Polar residues" evidence="1">
    <location>
        <begin position="242"/>
        <end position="259"/>
    </location>
</feature>
<dbReference type="RefSeq" id="XP_013378575.1">
    <property type="nucleotide sequence ID" value="XM_013523121.2"/>
</dbReference>
<feature type="compositionally biased region" description="Low complexity" evidence="1">
    <location>
        <begin position="71"/>
        <end position="84"/>
    </location>
</feature>
<accession>A0A1S3GXJ0</accession>
<dbReference type="AlphaFoldDB" id="A0A1S3GXJ0"/>
<dbReference type="GeneID" id="106150372"/>
<proteinExistence type="predicted"/>
<feature type="region of interest" description="Disordered" evidence="1">
    <location>
        <begin position="46"/>
        <end position="289"/>
    </location>
</feature>
<evidence type="ECO:0000313" key="3">
    <source>
        <dbReference type="RefSeq" id="XP_013378575.1"/>
    </source>
</evidence>
<feature type="compositionally biased region" description="Basic and acidic residues" evidence="1">
    <location>
        <begin position="130"/>
        <end position="153"/>
    </location>
</feature>
<dbReference type="Proteomes" id="UP000085678">
    <property type="component" value="Unplaced"/>
</dbReference>